<evidence type="ECO:0000313" key="2">
    <source>
        <dbReference type="Proteomes" id="UP000034805"/>
    </source>
</evidence>
<protein>
    <recommendedName>
        <fullName evidence="3">Macro domain-containing protein</fullName>
    </recommendedName>
</protein>
<dbReference type="InterPro" id="IPR043472">
    <property type="entry name" value="Macro_dom-like"/>
</dbReference>
<organism evidence="1 2">
    <name type="scientific">Scleropages formosus</name>
    <name type="common">Asian bonytongue</name>
    <name type="synonym">Osteoglossum formosum</name>
    <dbReference type="NCBI Taxonomy" id="113540"/>
    <lineage>
        <taxon>Eukaryota</taxon>
        <taxon>Metazoa</taxon>
        <taxon>Chordata</taxon>
        <taxon>Craniata</taxon>
        <taxon>Vertebrata</taxon>
        <taxon>Euteleostomi</taxon>
        <taxon>Actinopterygii</taxon>
        <taxon>Neopterygii</taxon>
        <taxon>Teleostei</taxon>
        <taxon>Osteoglossocephala</taxon>
        <taxon>Osteoglossomorpha</taxon>
        <taxon>Osteoglossiformes</taxon>
        <taxon>Osteoglossidae</taxon>
        <taxon>Scleropages</taxon>
    </lineage>
</organism>
<evidence type="ECO:0000313" key="1">
    <source>
        <dbReference type="EMBL" id="KPP59143.1"/>
    </source>
</evidence>
<name>A0A0P7W8G5_SCLFO</name>
<gene>
    <name evidence="1" type="ORF">Z043_122965</name>
</gene>
<sequence length="170" mass="19307">MENSKRKKLQSNRRCCVTVMPPTPKWQCCTGVWTVRTFDFAARVRFRFGPLLARWLRTGPDSRWWDLNLGPMMAKMEALSTVPPAGGPTARLLDLSLEERRKDYRGNHVPLEKIPTWTRHDKSKGKEGKEEGEEPKAVPVLLSDKVSLYKGDITILEVDAIVNAGRSFAL</sequence>
<dbReference type="Gene3D" id="3.40.220.10">
    <property type="entry name" value="Leucine Aminopeptidase, subunit E, domain 1"/>
    <property type="match status" value="1"/>
</dbReference>
<dbReference type="EMBL" id="JARO02012610">
    <property type="protein sequence ID" value="KPP59143.1"/>
    <property type="molecule type" value="Genomic_DNA"/>
</dbReference>
<evidence type="ECO:0008006" key="3">
    <source>
        <dbReference type="Google" id="ProtNLM"/>
    </source>
</evidence>
<reference evidence="1 2" key="1">
    <citation type="submission" date="2015-08" db="EMBL/GenBank/DDBJ databases">
        <title>The genome of the Asian arowana (Scleropages formosus).</title>
        <authorList>
            <person name="Tan M.H."/>
            <person name="Gan H.M."/>
            <person name="Croft L.J."/>
            <person name="Austin C.M."/>
        </authorList>
    </citation>
    <scope>NUCLEOTIDE SEQUENCE [LARGE SCALE GENOMIC DNA]</scope>
    <source>
        <strain evidence="1">Aro1</strain>
    </source>
</reference>
<accession>A0A0P7W8G5</accession>
<comment type="caution">
    <text evidence="1">The sequence shown here is derived from an EMBL/GenBank/DDBJ whole genome shotgun (WGS) entry which is preliminary data.</text>
</comment>
<dbReference type="Proteomes" id="UP000034805">
    <property type="component" value="Unassembled WGS sequence"/>
</dbReference>
<dbReference type="SUPFAM" id="SSF52949">
    <property type="entry name" value="Macro domain-like"/>
    <property type="match status" value="1"/>
</dbReference>
<dbReference type="AlphaFoldDB" id="A0A0P7W8G5"/>
<proteinExistence type="predicted"/>
<dbReference type="STRING" id="113540.ENSSFOP00015015881"/>